<evidence type="ECO:0000313" key="1">
    <source>
        <dbReference type="EMBL" id="KAF8882905.1"/>
    </source>
</evidence>
<comment type="caution">
    <text evidence="1">The sequence shown here is derived from an EMBL/GenBank/DDBJ whole genome shotgun (WGS) entry which is preliminary data.</text>
</comment>
<dbReference type="Proteomes" id="UP000724874">
    <property type="component" value="Unassembled WGS sequence"/>
</dbReference>
<dbReference type="AlphaFoldDB" id="A0A9P5THX5"/>
<reference evidence="1" key="1">
    <citation type="submission" date="2020-11" db="EMBL/GenBank/DDBJ databases">
        <authorList>
            <consortium name="DOE Joint Genome Institute"/>
            <person name="Ahrendt S."/>
            <person name="Riley R."/>
            <person name="Andreopoulos W."/>
            <person name="LaButti K."/>
            <person name="Pangilinan J."/>
            <person name="Ruiz-duenas F.J."/>
            <person name="Barrasa J.M."/>
            <person name="Sanchez-Garcia M."/>
            <person name="Camarero S."/>
            <person name="Miyauchi S."/>
            <person name="Serrano A."/>
            <person name="Linde D."/>
            <person name="Babiker R."/>
            <person name="Drula E."/>
            <person name="Ayuso-Fernandez I."/>
            <person name="Pacheco R."/>
            <person name="Padilla G."/>
            <person name="Ferreira P."/>
            <person name="Barriuso J."/>
            <person name="Kellner H."/>
            <person name="Castanera R."/>
            <person name="Alfaro M."/>
            <person name="Ramirez L."/>
            <person name="Pisabarro A.G."/>
            <person name="Kuo A."/>
            <person name="Tritt A."/>
            <person name="Lipzen A."/>
            <person name="He G."/>
            <person name="Yan M."/>
            <person name="Ng V."/>
            <person name="Cullen D."/>
            <person name="Martin F."/>
            <person name="Rosso M.-N."/>
            <person name="Henrissat B."/>
            <person name="Hibbett D."/>
            <person name="Martinez A.T."/>
            <person name="Grigoriev I.V."/>
        </authorList>
    </citation>
    <scope>NUCLEOTIDE SEQUENCE</scope>
    <source>
        <strain evidence="1">AH 44721</strain>
    </source>
</reference>
<organism evidence="1 2">
    <name type="scientific">Gymnopilus junonius</name>
    <name type="common">Spectacular rustgill mushroom</name>
    <name type="synonym">Gymnopilus spectabilis subsp. junonius</name>
    <dbReference type="NCBI Taxonomy" id="109634"/>
    <lineage>
        <taxon>Eukaryota</taxon>
        <taxon>Fungi</taxon>
        <taxon>Dikarya</taxon>
        <taxon>Basidiomycota</taxon>
        <taxon>Agaricomycotina</taxon>
        <taxon>Agaricomycetes</taxon>
        <taxon>Agaricomycetidae</taxon>
        <taxon>Agaricales</taxon>
        <taxon>Agaricineae</taxon>
        <taxon>Hymenogastraceae</taxon>
        <taxon>Gymnopilus</taxon>
    </lineage>
</organism>
<proteinExistence type="predicted"/>
<keyword evidence="2" id="KW-1185">Reference proteome</keyword>
<evidence type="ECO:0000313" key="2">
    <source>
        <dbReference type="Proteomes" id="UP000724874"/>
    </source>
</evidence>
<gene>
    <name evidence="1" type="ORF">CPB84DRAFT_1790462</name>
</gene>
<dbReference type="EMBL" id="JADNYJ010000119">
    <property type="protein sequence ID" value="KAF8882905.1"/>
    <property type="molecule type" value="Genomic_DNA"/>
</dbReference>
<sequence>MLIRLVDLIVQLGCTNNHYPVLYRLLSLPDSREQGRHMVPCGMPCQGGCVSLGIVNRFAIALR</sequence>
<protein>
    <submittedName>
        <fullName evidence="1">Uncharacterized protein</fullName>
    </submittedName>
</protein>
<accession>A0A9P5THX5</accession>
<name>A0A9P5THX5_GYMJU</name>